<evidence type="ECO:0000313" key="10">
    <source>
        <dbReference type="Proteomes" id="UP001597347"/>
    </source>
</evidence>
<organism evidence="9 10">
    <name type="scientific">Amnibacterium endophyticum</name>
    <dbReference type="NCBI Taxonomy" id="2109337"/>
    <lineage>
        <taxon>Bacteria</taxon>
        <taxon>Bacillati</taxon>
        <taxon>Actinomycetota</taxon>
        <taxon>Actinomycetes</taxon>
        <taxon>Micrococcales</taxon>
        <taxon>Microbacteriaceae</taxon>
        <taxon>Amnibacterium</taxon>
    </lineage>
</organism>
<keyword evidence="6 7" id="KW-0694">RNA-binding</keyword>
<dbReference type="PANTHER" id="PTHR33992:SF1">
    <property type="entry name" value="RIBONUCLEASE P PROTEIN COMPONENT"/>
    <property type="match status" value="1"/>
</dbReference>
<keyword evidence="4 7" id="KW-0255">Endonuclease</keyword>
<evidence type="ECO:0000256" key="2">
    <source>
        <dbReference type="ARBA" id="ARBA00022694"/>
    </source>
</evidence>
<evidence type="ECO:0000256" key="1">
    <source>
        <dbReference type="ARBA" id="ARBA00002663"/>
    </source>
</evidence>
<dbReference type="HAMAP" id="MF_00227">
    <property type="entry name" value="RNase_P"/>
    <property type="match status" value="1"/>
</dbReference>
<keyword evidence="3 7" id="KW-0540">Nuclease</keyword>
<evidence type="ECO:0000256" key="6">
    <source>
        <dbReference type="ARBA" id="ARBA00022884"/>
    </source>
</evidence>
<comment type="catalytic activity">
    <reaction evidence="7">
        <text>Endonucleolytic cleavage of RNA, removing 5'-extranucleotides from tRNA precursor.</text>
        <dbReference type="EC" id="3.1.26.5"/>
    </reaction>
</comment>
<comment type="function">
    <text evidence="1 7">RNaseP catalyzes the removal of the 5'-leader sequence from pre-tRNA to produce the mature 5'-terminus. It can also cleave other RNA substrates such as 4.5S RNA. The protein component plays an auxiliary but essential role in vivo by binding to the 5'-leader sequence and broadening the substrate specificity of the ribozyme.</text>
</comment>
<dbReference type="InterPro" id="IPR020568">
    <property type="entry name" value="Ribosomal_Su5_D2-typ_SF"/>
</dbReference>
<dbReference type="GO" id="GO:0004526">
    <property type="term" value="F:ribonuclease P activity"/>
    <property type="evidence" value="ECO:0007669"/>
    <property type="project" value="UniProtKB-EC"/>
</dbReference>
<dbReference type="EC" id="3.1.26.5" evidence="7 8"/>
<evidence type="ECO:0000313" key="9">
    <source>
        <dbReference type="EMBL" id="MFD1720499.1"/>
    </source>
</evidence>
<reference evidence="10" key="1">
    <citation type="journal article" date="2019" name="Int. J. Syst. Evol. Microbiol.">
        <title>The Global Catalogue of Microorganisms (GCM) 10K type strain sequencing project: providing services to taxonomists for standard genome sequencing and annotation.</title>
        <authorList>
            <consortium name="The Broad Institute Genomics Platform"/>
            <consortium name="The Broad Institute Genome Sequencing Center for Infectious Disease"/>
            <person name="Wu L."/>
            <person name="Ma J."/>
        </authorList>
    </citation>
    <scope>NUCLEOTIDE SEQUENCE [LARGE SCALE GENOMIC DNA]</scope>
    <source>
        <strain evidence="10">CGMCC 1.12471</strain>
    </source>
</reference>
<dbReference type="InterPro" id="IPR020539">
    <property type="entry name" value="RNase_P_CS"/>
</dbReference>
<comment type="similarity">
    <text evidence="7">Belongs to the RnpA family.</text>
</comment>
<dbReference type="SUPFAM" id="SSF54211">
    <property type="entry name" value="Ribosomal protein S5 domain 2-like"/>
    <property type="match status" value="1"/>
</dbReference>
<dbReference type="Pfam" id="PF00825">
    <property type="entry name" value="Ribonuclease_P"/>
    <property type="match status" value="1"/>
</dbReference>
<accession>A0ABW4LBI5</accession>
<evidence type="ECO:0000256" key="5">
    <source>
        <dbReference type="ARBA" id="ARBA00022801"/>
    </source>
</evidence>
<dbReference type="EMBL" id="JBHUEA010000003">
    <property type="protein sequence ID" value="MFD1720499.1"/>
    <property type="molecule type" value="Genomic_DNA"/>
</dbReference>
<evidence type="ECO:0000256" key="4">
    <source>
        <dbReference type="ARBA" id="ARBA00022759"/>
    </source>
</evidence>
<comment type="subunit">
    <text evidence="7">Consists of a catalytic RNA component (M1 or rnpB) and a protein subunit.</text>
</comment>
<evidence type="ECO:0000256" key="3">
    <source>
        <dbReference type="ARBA" id="ARBA00022722"/>
    </source>
</evidence>
<dbReference type="PROSITE" id="PS00648">
    <property type="entry name" value="RIBONUCLEASE_P"/>
    <property type="match status" value="1"/>
</dbReference>
<comment type="caution">
    <text evidence="9">The sequence shown here is derived from an EMBL/GenBank/DDBJ whole genome shotgun (WGS) entry which is preliminary data.</text>
</comment>
<evidence type="ECO:0000256" key="8">
    <source>
        <dbReference type="NCBIfam" id="TIGR00188"/>
    </source>
</evidence>
<dbReference type="NCBIfam" id="TIGR00188">
    <property type="entry name" value="rnpA"/>
    <property type="match status" value="1"/>
</dbReference>
<proteinExistence type="inferred from homology"/>
<protein>
    <recommendedName>
        <fullName evidence="7 8">Ribonuclease P protein component</fullName>
        <shortName evidence="7">RNase P protein</shortName>
        <shortName evidence="7">RNaseP protein</shortName>
        <ecNumber evidence="7 8">3.1.26.5</ecNumber>
    </recommendedName>
    <alternativeName>
        <fullName evidence="7">Protein C5</fullName>
    </alternativeName>
</protein>
<keyword evidence="10" id="KW-1185">Reference proteome</keyword>
<keyword evidence="5 7" id="KW-0378">Hydrolase</keyword>
<dbReference type="Proteomes" id="UP001597347">
    <property type="component" value="Unassembled WGS sequence"/>
</dbReference>
<gene>
    <name evidence="7 9" type="primary">rnpA</name>
    <name evidence="9" type="ORF">ACFSBI_02975</name>
</gene>
<name>A0ABW4LBI5_9MICO</name>
<evidence type="ECO:0000256" key="7">
    <source>
        <dbReference type="HAMAP-Rule" id="MF_00227"/>
    </source>
</evidence>
<dbReference type="PANTHER" id="PTHR33992">
    <property type="entry name" value="RIBONUCLEASE P PROTEIN COMPONENT"/>
    <property type="match status" value="1"/>
</dbReference>
<sequence length="112" mass="12207">MLAKANRIVAGTDYRRLVRSGRRSRGGLVLAYGRRTAPDAPLRVGVIVAKNVGKAVVRNRVRRRIKAVAWELARETRGYDVVLRALPATAASDFASIEADVRRAVGALAERA</sequence>
<dbReference type="RefSeq" id="WP_377931880.1">
    <property type="nucleotide sequence ID" value="NZ_JBHUEA010000003.1"/>
</dbReference>
<dbReference type="InterPro" id="IPR014721">
    <property type="entry name" value="Ribsml_uS5_D2-typ_fold_subgr"/>
</dbReference>
<keyword evidence="2 7" id="KW-0819">tRNA processing</keyword>
<dbReference type="InterPro" id="IPR000100">
    <property type="entry name" value="RNase_P"/>
</dbReference>
<dbReference type="Gene3D" id="3.30.230.10">
    <property type="match status" value="1"/>
</dbReference>